<dbReference type="NCBIfam" id="TIGR02281">
    <property type="entry name" value="clan_AA_DTGA"/>
    <property type="match status" value="1"/>
</dbReference>
<dbReference type="InterPro" id="IPR001969">
    <property type="entry name" value="Aspartic_peptidase_AS"/>
</dbReference>
<dbReference type="InterPro" id="IPR011969">
    <property type="entry name" value="Clan_AA_Asp_peptidase_C"/>
</dbReference>
<dbReference type="Pfam" id="PF13975">
    <property type="entry name" value="gag-asp_proteas"/>
    <property type="match status" value="1"/>
</dbReference>
<feature type="transmembrane region" description="Helical" evidence="1">
    <location>
        <begin position="20"/>
        <end position="38"/>
    </location>
</feature>
<comment type="caution">
    <text evidence="2">The sequence shown here is derived from an EMBL/GenBank/DDBJ whole genome shotgun (WGS) entry which is preliminary data.</text>
</comment>
<dbReference type="CDD" id="cd05483">
    <property type="entry name" value="retropepsin_like_bacteria"/>
    <property type="match status" value="1"/>
</dbReference>
<dbReference type="PROSITE" id="PS00141">
    <property type="entry name" value="ASP_PROTEASE"/>
    <property type="match status" value="1"/>
</dbReference>
<protein>
    <recommendedName>
        <fullName evidence="3">Peptidase A2 domain-containing protein</fullName>
    </recommendedName>
</protein>
<evidence type="ECO:0000313" key="2">
    <source>
        <dbReference type="EMBL" id="KKN96445.1"/>
    </source>
</evidence>
<evidence type="ECO:0000256" key="1">
    <source>
        <dbReference type="SAM" id="Phobius"/>
    </source>
</evidence>
<dbReference type="SUPFAM" id="SSF50630">
    <property type="entry name" value="Acid proteases"/>
    <property type="match status" value="1"/>
</dbReference>
<sequence>MATQKGTRIVIKAAQRGGVFMMLLFWILLMAVGTWWIHGGLEDMMRPNANIVYTLPAGEPVTLQRNRAGHYEAPGKINGQPVTFLLDTGATYVAVPAELANQLGLEPGRSAWFNTANGRVEGTLTELEEVSLGGLKVQNVQGSISPGMESDTVLLGMSFLNLLAIEMQAGEMVLSLPEQ</sequence>
<dbReference type="InterPro" id="IPR021109">
    <property type="entry name" value="Peptidase_aspartic_dom_sf"/>
</dbReference>
<keyword evidence="1" id="KW-1133">Transmembrane helix</keyword>
<dbReference type="Gene3D" id="2.40.70.10">
    <property type="entry name" value="Acid Proteases"/>
    <property type="match status" value="1"/>
</dbReference>
<dbReference type="EMBL" id="LAZR01000064">
    <property type="protein sequence ID" value="KKN96445.1"/>
    <property type="molecule type" value="Genomic_DNA"/>
</dbReference>
<proteinExistence type="predicted"/>
<keyword evidence="1" id="KW-0812">Transmembrane</keyword>
<keyword evidence="1" id="KW-0472">Membrane</keyword>
<name>A0A0F9UTP6_9ZZZZ</name>
<organism evidence="2">
    <name type="scientific">marine sediment metagenome</name>
    <dbReference type="NCBI Taxonomy" id="412755"/>
    <lineage>
        <taxon>unclassified sequences</taxon>
        <taxon>metagenomes</taxon>
        <taxon>ecological metagenomes</taxon>
    </lineage>
</organism>
<dbReference type="AlphaFoldDB" id="A0A0F9UTP6"/>
<dbReference type="GO" id="GO:0004190">
    <property type="term" value="F:aspartic-type endopeptidase activity"/>
    <property type="evidence" value="ECO:0007669"/>
    <property type="project" value="InterPro"/>
</dbReference>
<reference evidence="2" key="1">
    <citation type="journal article" date="2015" name="Nature">
        <title>Complex archaea that bridge the gap between prokaryotes and eukaryotes.</title>
        <authorList>
            <person name="Spang A."/>
            <person name="Saw J.H."/>
            <person name="Jorgensen S.L."/>
            <person name="Zaremba-Niedzwiedzka K."/>
            <person name="Martijn J."/>
            <person name="Lind A.E."/>
            <person name="van Eijk R."/>
            <person name="Schleper C."/>
            <person name="Guy L."/>
            <person name="Ettema T.J."/>
        </authorList>
    </citation>
    <scope>NUCLEOTIDE SEQUENCE</scope>
</reference>
<dbReference type="GO" id="GO:0006508">
    <property type="term" value="P:proteolysis"/>
    <property type="evidence" value="ECO:0007669"/>
    <property type="project" value="InterPro"/>
</dbReference>
<gene>
    <name evidence="2" type="ORF">LCGC14_0167530</name>
</gene>
<accession>A0A0F9UTP6</accession>
<dbReference type="InterPro" id="IPR034122">
    <property type="entry name" value="Retropepsin-like_bacterial"/>
</dbReference>
<evidence type="ECO:0008006" key="3">
    <source>
        <dbReference type="Google" id="ProtNLM"/>
    </source>
</evidence>